<feature type="compositionally biased region" description="Basic and acidic residues" evidence="1">
    <location>
        <begin position="91"/>
        <end position="123"/>
    </location>
</feature>
<feature type="compositionally biased region" description="Basic and acidic residues" evidence="1">
    <location>
        <begin position="59"/>
        <end position="70"/>
    </location>
</feature>
<dbReference type="OrthoDB" id="3564978at2759"/>
<evidence type="ECO:0000313" key="3">
    <source>
        <dbReference type="Proteomes" id="UP000006753"/>
    </source>
</evidence>
<accession>K1WJK0</accession>
<evidence type="ECO:0000256" key="1">
    <source>
        <dbReference type="SAM" id="MobiDB-lite"/>
    </source>
</evidence>
<feature type="region of interest" description="Disordered" evidence="1">
    <location>
        <begin position="1"/>
        <end position="25"/>
    </location>
</feature>
<protein>
    <submittedName>
        <fullName evidence="2">Uncharacterized protein</fullName>
    </submittedName>
</protein>
<name>K1WJK0_MARBU</name>
<feature type="compositionally biased region" description="Low complexity" evidence="1">
    <location>
        <begin position="1"/>
        <end position="17"/>
    </location>
</feature>
<keyword evidence="3" id="KW-1185">Reference proteome</keyword>
<gene>
    <name evidence="2" type="ORF">MBM_08793</name>
</gene>
<reference evidence="2 3" key="1">
    <citation type="journal article" date="2012" name="BMC Genomics">
        <title>Sequencing the genome of Marssonina brunnea reveals fungus-poplar co-evolution.</title>
        <authorList>
            <person name="Zhu S."/>
            <person name="Cao Y.-Z."/>
            <person name="Jiang C."/>
            <person name="Tan B.-Y."/>
            <person name="Wang Z."/>
            <person name="Feng S."/>
            <person name="Zhang L."/>
            <person name="Su X.-H."/>
            <person name="Brejova B."/>
            <person name="Vinar T."/>
            <person name="Xu M."/>
            <person name="Wang M.-X."/>
            <person name="Zhang S.-G."/>
            <person name="Huang M.-R."/>
            <person name="Wu R."/>
            <person name="Zhou Y."/>
        </authorList>
    </citation>
    <scope>NUCLEOTIDE SEQUENCE [LARGE SCALE GENOMIC DNA]</scope>
    <source>
        <strain evidence="2 3">MB_m1</strain>
    </source>
</reference>
<sequence length="510" mass="57718">MSSVRSRASSTTSTGSRCLTSTDTSQPLAEALAEARHQIVLARSLSRPPRASLLPIQHAIEHEMKDERKGRRERRSSIKNTKGCVSLPSEESSRGDEEVLMDEGKQRPMEDGNVERSESEAHTSSDIVVLDELEGQEMVGDNTSVDGGATSLVRVEVPEAEVLVAEPDFTDISALPEATSPLPSIRRLQLSAPAHEFPDPSGEFLRTILAENDLYGEPENGDVFDDERTLGDKYNRFRFSLVFRDLHQHGTPEPEAFEEFEIRRHQAFAVADNPDGAEKHAEMMAWLMETARRDGLDVREGNVLMSLWREFWLTHGHLDCYYSPPSQRLAQSLSPAALMFWVALRRGWGGWSPSSSMLSNFTRYSGLKSGIQHTKESRRHGSCLQGGRGLQGRGVDLLDGIWASGLPRCERARLSDLLLSLLTNDWKRDWRMNVTFDNWVALRPFMERSRAAEEAHFSEKQLYCDRLERMMREESVINSRMVLPSRVNSPEDLQFLCDVRDSRQFPARKE</sequence>
<dbReference type="KEGG" id="mbe:MBM_08793"/>
<dbReference type="RefSeq" id="XP_007296682.1">
    <property type="nucleotide sequence ID" value="XM_007296620.1"/>
</dbReference>
<proteinExistence type="predicted"/>
<dbReference type="AlphaFoldDB" id="K1WJK0"/>
<dbReference type="InParanoid" id="K1WJK0"/>
<dbReference type="HOGENOM" id="CLU_534265_0_0_1"/>
<dbReference type="Proteomes" id="UP000006753">
    <property type="component" value="Unassembled WGS sequence"/>
</dbReference>
<dbReference type="GeneID" id="18764728"/>
<evidence type="ECO:0000313" key="2">
    <source>
        <dbReference type="EMBL" id="EKD13031.1"/>
    </source>
</evidence>
<organism evidence="2 3">
    <name type="scientific">Marssonina brunnea f. sp. multigermtubi (strain MB_m1)</name>
    <name type="common">Marssonina leaf spot fungus</name>
    <dbReference type="NCBI Taxonomy" id="1072389"/>
    <lineage>
        <taxon>Eukaryota</taxon>
        <taxon>Fungi</taxon>
        <taxon>Dikarya</taxon>
        <taxon>Ascomycota</taxon>
        <taxon>Pezizomycotina</taxon>
        <taxon>Leotiomycetes</taxon>
        <taxon>Helotiales</taxon>
        <taxon>Drepanopezizaceae</taxon>
        <taxon>Drepanopeziza</taxon>
    </lineage>
</organism>
<feature type="region of interest" description="Disordered" evidence="1">
    <location>
        <begin position="41"/>
        <end position="124"/>
    </location>
</feature>
<dbReference type="EMBL" id="JH921452">
    <property type="protein sequence ID" value="EKD13031.1"/>
    <property type="molecule type" value="Genomic_DNA"/>
</dbReference>